<organism evidence="1 2">
    <name type="scientific">Dyadobacter koreensis</name>
    <dbReference type="NCBI Taxonomy" id="408657"/>
    <lineage>
        <taxon>Bacteria</taxon>
        <taxon>Pseudomonadati</taxon>
        <taxon>Bacteroidota</taxon>
        <taxon>Cytophagia</taxon>
        <taxon>Cytophagales</taxon>
        <taxon>Spirosomataceae</taxon>
        <taxon>Dyadobacter</taxon>
    </lineage>
</organism>
<accession>A0A1H6Q507</accession>
<dbReference type="Proteomes" id="UP000199532">
    <property type="component" value="Unassembled WGS sequence"/>
</dbReference>
<name>A0A1H6Q507_9BACT</name>
<evidence type="ECO:0000313" key="2">
    <source>
        <dbReference type="Proteomes" id="UP000199532"/>
    </source>
</evidence>
<proteinExistence type="predicted"/>
<dbReference type="Gene3D" id="3.40.50.720">
    <property type="entry name" value="NAD(P)-binding Rossmann-like Domain"/>
    <property type="match status" value="1"/>
</dbReference>
<dbReference type="SUPFAM" id="SSF51735">
    <property type="entry name" value="NAD(P)-binding Rossmann-fold domains"/>
    <property type="match status" value="1"/>
</dbReference>
<keyword evidence="2" id="KW-1185">Reference proteome</keyword>
<evidence type="ECO:0008006" key="3">
    <source>
        <dbReference type="Google" id="ProtNLM"/>
    </source>
</evidence>
<dbReference type="EMBL" id="FNXY01000001">
    <property type="protein sequence ID" value="SEI38888.1"/>
    <property type="molecule type" value="Genomic_DNA"/>
</dbReference>
<reference evidence="1 2" key="1">
    <citation type="submission" date="2016-10" db="EMBL/GenBank/DDBJ databases">
        <authorList>
            <person name="de Groot N.N."/>
        </authorList>
    </citation>
    <scope>NUCLEOTIDE SEQUENCE [LARGE SCALE GENOMIC DNA]</scope>
    <source>
        <strain evidence="1 2">DSM 19938</strain>
    </source>
</reference>
<gene>
    <name evidence="1" type="ORF">SAMN04487995_0298</name>
</gene>
<dbReference type="RefSeq" id="WP_177196926.1">
    <property type="nucleotide sequence ID" value="NZ_FNXY01000001.1"/>
</dbReference>
<dbReference type="InterPro" id="IPR036291">
    <property type="entry name" value="NAD(P)-bd_dom_sf"/>
</dbReference>
<dbReference type="STRING" id="408657.SAMN04487995_0298"/>
<sequence length="86" mass="9763">MKAEKKMLLYGATGYTGKIIAERAKELNLDFDIPGRDKDKLLSLANKLNVGYHVFDVDDQEGKIAGTFDFKFRDNRIVFVTANLIH</sequence>
<evidence type="ECO:0000313" key="1">
    <source>
        <dbReference type="EMBL" id="SEI38888.1"/>
    </source>
</evidence>
<protein>
    <recommendedName>
        <fullName evidence="3">Saccharopine dehydrogenase NADP binding domain-containing protein</fullName>
    </recommendedName>
</protein>
<dbReference type="AlphaFoldDB" id="A0A1H6Q507"/>